<accession>A0A6N4V2H6</accession>
<keyword evidence="3 7" id="KW-0812">Transmembrane</keyword>
<feature type="transmembrane region" description="Helical" evidence="7">
    <location>
        <begin position="405"/>
        <end position="430"/>
    </location>
</feature>
<protein>
    <submittedName>
        <fullName evidence="9">Fusaric acid resistance protein</fullName>
    </submittedName>
</protein>
<name>A0A6N4V2H6_9MYCO</name>
<dbReference type="KEGG" id="mpof:MPOR_06720"/>
<dbReference type="EMBL" id="AP022570">
    <property type="protein sequence ID" value="BBX49646.1"/>
    <property type="molecule type" value="Genomic_DNA"/>
</dbReference>
<evidence type="ECO:0000313" key="9">
    <source>
        <dbReference type="EMBL" id="BBX49646.1"/>
    </source>
</evidence>
<evidence type="ECO:0000256" key="1">
    <source>
        <dbReference type="ARBA" id="ARBA00004651"/>
    </source>
</evidence>
<keyword evidence="10" id="KW-1185">Reference proteome</keyword>
<dbReference type="AlphaFoldDB" id="A0A6N4V2H6"/>
<evidence type="ECO:0000256" key="2">
    <source>
        <dbReference type="ARBA" id="ARBA00022475"/>
    </source>
</evidence>
<feature type="transmembrane region" description="Helical" evidence="7">
    <location>
        <begin position="442"/>
        <end position="463"/>
    </location>
</feature>
<dbReference type="Proteomes" id="UP000466785">
    <property type="component" value="Chromosome"/>
</dbReference>
<feature type="transmembrane region" description="Helical" evidence="7">
    <location>
        <begin position="469"/>
        <end position="488"/>
    </location>
</feature>
<feature type="transmembrane region" description="Helical" evidence="7">
    <location>
        <begin position="495"/>
        <end position="513"/>
    </location>
</feature>
<reference evidence="9 10" key="1">
    <citation type="journal article" date="2019" name="Emerg. Microbes Infect.">
        <title>Comprehensive subspecies identification of 175 nontuberculous mycobacteria species based on 7547 genomic profiles.</title>
        <authorList>
            <person name="Matsumoto Y."/>
            <person name="Kinjo T."/>
            <person name="Motooka D."/>
            <person name="Nabeya D."/>
            <person name="Jung N."/>
            <person name="Uechi K."/>
            <person name="Horii T."/>
            <person name="Iida T."/>
            <person name="Fujita J."/>
            <person name="Nakamura S."/>
        </authorList>
    </citation>
    <scope>NUCLEOTIDE SEQUENCE [LARGE SCALE GENOMIC DNA]</scope>
    <source>
        <strain evidence="9 10">JCM 12603</strain>
    </source>
</reference>
<organism evidence="9 10">
    <name type="scientific">Mycolicibacterium poriferae</name>
    <dbReference type="NCBI Taxonomy" id="39694"/>
    <lineage>
        <taxon>Bacteria</taxon>
        <taxon>Bacillati</taxon>
        <taxon>Actinomycetota</taxon>
        <taxon>Actinomycetes</taxon>
        <taxon>Mycobacteriales</taxon>
        <taxon>Mycobacteriaceae</taxon>
        <taxon>Mycolicibacterium</taxon>
    </lineage>
</organism>
<keyword evidence="5 7" id="KW-0472">Membrane</keyword>
<gene>
    <name evidence="9" type="ORF">MPOR_06720</name>
</gene>
<feature type="domain" description="Integral membrane bound transporter" evidence="8">
    <location>
        <begin position="407"/>
        <end position="533"/>
    </location>
</feature>
<feature type="transmembrane region" description="Helical" evidence="7">
    <location>
        <begin position="156"/>
        <end position="175"/>
    </location>
</feature>
<proteinExistence type="inferred from homology"/>
<dbReference type="PANTHER" id="PTHR30509:SF9">
    <property type="entry name" value="MULTIDRUG RESISTANCE PROTEIN MDTO"/>
    <property type="match status" value="1"/>
</dbReference>
<evidence type="ECO:0000256" key="5">
    <source>
        <dbReference type="ARBA" id="ARBA00023136"/>
    </source>
</evidence>
<dbReference type="InterPro" id="IPR049453">
    <property type="entry name" value="Memb_transporter_dom"/>
</dbReference>
<evidence type="ECO:0000313" key="10">
    <source>
        <dbReference type="Proteomes" id="UP000466785"/>
    </source>
</evidence>
<feature type="transmembrane region" description="Helical" evidence="7">
    <location>
        <begin position="82"/>
        <end position="99"/>
    </location>
</feature>
<evidence type="ECO:0000259" key="8">
    <source>
        <dbReference type="Pfam" id="PF13515"/>
    </source>
</evidence>
<evidence type="ECO:0000256" key="7">
    <source>
        <dbReference type="SAM" id="Phobius"/>
    </source>
</evidence>
<evidence type="ECO:0000256" key="3">
    <source>
        <dbReference type="ARBA" id="ARBA00022692"/>
    </source>
</evidence>
<feature type="transmembrane region" description="Helical" evidence="7">
    <location>
        <begin position="519"/>
        <end position="538"/>
    </location>
</feature>
<keyword evidence="2" id="KW-1003">Cell membrane</keyword>
<sequence length="729" mass="77608">MTSAVRSLRPAALRDRIAQRIQRRDPDGDALRRALRAALVVPLAGAVGFVVAGNSQTPLFTIFGSVALLVFSDFPGNANNRALAYTGLALNGYVMITLGTLVAPYAVPAVVTMFALGVVVTFCGVFSETIAAGQRATLLTFVLPACTPVGPVGERLLGWTIALAVCVPAALVFLPPRHHGQLRRRAARACRTLADRLDGAATAEDVTRAMDRLRETFLGADFRPVGLTAGSRALVRVVDDLEWVSDRTGQRAGAALADMRAPAVRVLRCAAAVLQQPRSVDRDAGRAALEEALTDLRTAARGRYREDLQTILGAVDDDHAVRMGRELLRRRTIAATIGATGRIIAAAAAADARPVWARALGLRLPPTGASERLLPETKVAAQIASGFVTSRAVAVRNSLRTGLGLALAVAVTHVFPVEHGFWVVLGALSVLRSSALTTGTRVWRAVIGTGIGFLLGALLINLVGVDPPVLWLLMPLVVFGSAYVPEIASFTAAQAAFTMMVLIFFNLIVPTGWEVGLIRVEDVVVGALVGVVVSVLLWPRGATASVTRAIDSARGIFGRYLQVAVLRITRGAFEERRDEVATLSHNALAASRVIDDAVRQYLSESSGETDFRAPVVRSFNRAIRLRAAADLIADIPTPPPLGAYPNVRKVLEFHVDAISDRLAGRFDPDQDWSPIGDDFVLALRSEVPDDDLAVSAALPLLTVAAALGELELIYPLTEPADTAASAQRR</sequence>
<dbReference type="GO" id="GO:0005886">
    <property type="term" value="C:plasma membrane"/>
    <property type="evidence" value="ECO:0007669"/>
    <property type="project" value="UniProtKB-SubCell"/>
</dbReference>
<dbReference type="Pfam" id="PF13515">
    <property type="entry name" value="FUSC_2"/>
    <property type="match status" value="1"/>
</dbReference>
<comment type="similarity">
    <text evidence="6">Belongs to the YccS/YhfK family.</text>
</comment>
<evidence type="ECO:0000256" key="6">
    <source>
        <dbReference type="ARBA" id="ARBA00043993"/>
    </source>
</evidence>
<comment type="subcellular location">
    <subcellularLocation>
        <location evidence="1">Cell membrane</location>
        <topology evidence="1">Multi-pass membrane protein</topology>
    </subcellularLocation>
</comment>
<feature type="transmembrane region" description="Helical" evidence="7">
    <location>
        <begin position="105"/>
        <end position="125"/>
    </location>
</feature>
<evidence type="ECO:0000256" key="4">
    <source>
        <dbReference type="ARBA" id="ARBA00022989"/>
    </source>
</evidence>
<feature type="transmembrane region" description="Helical" evidence="7">
    <location>
        <begin position="34"/>
        <end position="52"/>
    </location>
</feature>
<keyword evidence="4 7" id="KW-1133">Transmembrane helix</keyword>
<dbReference type="PANTHER" id="PTHR30509">
    <property type="entry name" value="P-HYDROXYBENZOIC ACID EFFLUX PUMP SUBUNIT-RELATED"/>
    <property type="match status" value="1"/>
</dbReference>